<evidence type="ECO:0000256" key="7">
    <source>
        <dbReference type="PIRSR" id="PIRSR605856-50"/>
    </source>
</evidence>
<dbReference type="EC" id="2.5.1.47" evidence="9"/>
<dbReference type="AlphaFoldDB" id="A0AAN5CW75"/>
<evidence type="ECO:0000313" key="12">
    <source>
        <dbReference type="Proteomes" id="UP001328107"/>
    </source>
</evidence>
<dbReference type="Gene3D" id="3.40.50.1100">
    <property type="match status" value="2"/>
</dbReference>
<dbReference type="InterPro" id="IPR050214">
    <property type="entry name" value="Cys_Synth/Cystath_Beta-Synth"/>
</dbReference>
<accession>A0AAN5CW75</accession>
<organism evidence="11 12">
    <name type="scientific">Pristionchus mayeri</name>
    <dbReference type="NCBI Taxonomy" id="1317129"/>
    <lineage>
        <taxon>Eukaryota</taxon>
        <taxon>Metazoa</taxon>
        <taxon>Ecdysozoa</taxon>
        <taxon>Nematoda</taxon>
        <taxon>Chromadorea</taxon>
        <taxon>Rhabditida</taxon>
        <taxon>Rhabditina</taxon>
        <taxon>Diplogasteromorpha</taxon>
        <taxon>Diplogasteroidea</taxon>
        <taxon>Neodiplogasteridae</taxon>
        <taxon>Pristionchus</taxon>
    </lineage>
</organism>
<feature type="non-terminal residue" evidence="11">
    <location>
        <position position="338"/>
    </location>
</feature>
<evidence type="ECO:0000256" key="6">
    <source>
        <dbReference type="ARBA" id="ARBA00023192"/>
    </source>
</evidence>
<evidence type="ECO:0000256" key="5">
    <source>
        <dbReference type="ARBA" id="ARBA00022898"/>
    </source>
</evidence>
<evidence type="ECO:0000313" key="11">
    <source>
        <dbReference type="EMBL" id="GMR51324.1"/>
    </source>
</evidence>
<comment type="caution">
    <text evidence="11">The sequence shown here is derived from an EMBL/GenBank/DDBJ whole genome shotgun (WGS) entry which is preliminary data.</text>
</comment>
<dbReference type="InterPro" id="IPR005856">
    <property type="entry name" value="Cys_synth"/>
</dbReference>
<dbReference type="GO" id="GO:0006535">
    <property type="term" value="P:cysteine biosynthetic process from serine"/>
    <property type="evidence" value="ECO:0007669"/>
    <property type="project" value="UniProtKB-UniRule"/>
</dbReference>
<dbReference type="SUPFAM" id="SSF53686">
    <property type="entry name" value="Tryptophan synthase beta subunit-like PLP-dependent enzymes"/>
    <property type="match status" value="1"/>
</dbReference>
<dbReference type="InterPro" id="IPR005859">
    <property type="entry name" value="CysK"/>
</dbReference>
<dbReference type="InterPro" id="IPR001926">
    <property type="entry name" value="TrpB-like_PALP"/>
</dbReference>
<feature type="binding site" evidence="7">
    <location>
        <position position="79"/>
    </location>
    <ligand>
        <name>pyridoxal 5'-phosphate</name>
        <dbReference type="ChEBI" id="CHEBI:597326"/>
    </ligand>
</feature>
<name>A0AAN5CW75_9BILA</name>
<keyword evidence="6 9" id="KW-0198">Cysteine biosynthesis</keyword>
<feature type="non-terminal residue" evidence="11">
    <location>
        <position position="1"/>
    </location>
</feature>
<comment type="catalytic activity">
    <reaction evidence="9">
        <text>O-acetyl-L-serine + hydrogen sulfide = L-cysteine + acetate</text>
        <dbReference type="Rhea" id="RHEA:14829"/>
        <dbReference type="ChEBI" id="CHEBI:29919"/>
        <dbReference type="ChEBI" id="CHEBI:30089"/>
        <dbReference type="ChEBI" id="CHEBI:35235"/>
        <dbReference type="ChEBI" id="CHEBI:58340"/>
        <dbReference type="EC" id="2.5.1.47"/>
    </reaction>
</comment>
<dbReference type="FunFam" id="3.40.50.1100:FF:000006">
    <property type="entry name" value="Cysteine synthase"/>
    <property type="match status" value="1"/>
</dbReference>
<dbReference type="CDD" id="cd01561">
    <property type="entry name" value="CBS_like"/>
    <property type="match status" value="1"/>
</dbReference>
<evidence type="ECO:0000256" key="1">
    <source>
        <dbReference type="ARBA" id="ARBA00001933"/>
    </source>
</evidence>
<dbReference type="FunFam" id="3.40.50.1100:FF:000130">
    <property type="entry name" value="Cysteine synthase"/>
    <property type="match status" value="1"/>
</dbReference>
<gene>
    <name evidence="11" type="ORF">PMAYCL1PPCAC_21519</name>
</gene>
<evidence type="ECO:0000256" key="8">
    <source>
        <dbReference type="PIRSR" id="PIRSR605856-51"/>
    </source>
</evidence>
<dbReference type="InterPro" id="IPR036052">
    <property type="entry name" value="TrpB-like_PALP_sf"/>
</dbReference>
<evidence type="ECO:0000256" key="9">
    <source>
        <dbReference type="RuleBase" id="RU003985"/>
    </source>
</evidence>
<proteinExistence type="inferred from homology"/>
<dbReference type="NCBIfam" id="TIGR01136">
    <property type="entry name" value="cysKM"/>
    <property type="match status" value="1"/>
</dbReference>
<keyword evidence="5 7" id="KW-0663">Pyridoxal phosphate</keyword>
<feature type="binding site" evidence="7">
    <location>
        <begin position="183"/>
        <end position="187"/>
    </location>
    <ligand>
        <name>pyridoxal 5'-phosphate</name>
        <dbReference type="ChEBI" id="CHEBI:597326"/>
    </ligand>
</feature>
<comment type="cofactor">
    <cofactor evidence="1 7 9">
        <name>pyridoxal 5'-phosphate</name>
        <dbReference type="ChEBI" id="CHEBI:597326"/>
    </cofactor>
</comment>
<dbReference type="PROSITE" id="PS00901">
    <property type="entry name" value="CYS_SYNTHASE"/>
    <property type="match status" value="1"/>
</dbReference>
<protein>
    <recommendedName>
        <fullName evidence="9">Cysteine synthase</fullName>
        <ecNumber evidence="9">2.5.1.47</ecNumber>
    </recommendedName>
</protein>
<evidence type="ECO:0000256" key="3">
    <source>
        <dbReference type="ARBA" id="ARBA00022605"/>
    </source>
</evidence>
<feature type="binding site" evidence="7">
    <location>
        <position position="271"/>
    </location>
    <ligand>
        <name>pyridoxal 5'-phosphate</name>
        <dbReference type="ChEBI" id="CHEBI:597326"/>
    </ligand>
</feature>
<feature type="domain" description="Tryptophan synthase beta chain-like PALP" evidence="10">
    <location>
        <begin position="13"/>
        <end position="296"/>
    </location>
</feature>
<evidence type="ECO:0000256" key="4">
    <source>
        <dbReference type="ARBA" id="ARBA00022679"/>
    </source>
</evidence>
<keyword evidence="4 9" id="KW-0808">Transferase</keyword>
<dbReference type="Proteomes" id="UP001328107">
    <property type="component" value="Unassembled WGS sequence"/>
</dbReference>
<dbReference type="PANTHER" id="PTHR10314">
    <property type="entry name" value="CYSTATHIONINE BETA-SYNTHASE"/>
    <property type="match status" value="1"/>
</dbReference>
<keyword evidence="12" id="KW-1185">Reference proteome</keyword>
<reference evidence="12" key="1">
    <citation type="submission" date="2022-10" db="EMBL/GenBank/DDBJ databases">
        <title>Genome assembly of Pristionchus species.</title>
        <authorList>
            <person name="Yoshida K."/>
            <person name="Sommer R.J."/>
        </authorList>
    </citation>
    <scope>NUCLEOTIDE SEQUENCE [LARGE SCALE GENOMIC DNA]</scope>
    <source>
        <strain evidence="12">RS5460</strain>
    </source>
</reference>
<dbReference type="InterPro" id="IPR001216">
    <property type="entry name" value="P-phosphate_BS"/>
</dbReference>
<dbReference type="Pfam" id="PF00291">
    <property type="entry name" value="PALP"/>
    <property type="match status" value="1"/>
</dbReference>
<feature type="modified residue" description="N6-(pyridoxal phosphate)lysine" evidence="8">
    <location>
        <position position="48"/>
    </location>
</feature>
<evidence type="ECO:0000256" key="2">
    <source>
        <dbReference type="ARBA" id="ARBA00007103"/>
    </source>
</evidence>
<comment type="similarity">
    <text evidence="2 9">Belongs to the cysteine synthase/cystathionine beta-synthase family.</text>
</comment>
<dbReference type="GO" id="GO:0004124">
    <property type="term" value="F:cysteine synthase activity"/>
    <property type="evidence" value="ECO:0007669"/>
    <property type="project" value="UniProtKB-UniRule"/>
</dbReference>
<evidence type="ECO:0000259" key="10">
    <source>
        <dbReference type="Pfam" id="PF00291"/>
    </source>
</evidence>
<dbReference type="NCBIfam" id="TIGR01139">
    <property type="entry name" value="cysK"/>
    <property type="match status" value="1"/>
</dbReference>
<sequence length="338" mass="36276">FPVMDSIHPNAAGAIGNTPLVMLNRISEGLPAKIAVKLEYMNPTCSVKDRAASSMIDDAEKKGLITPGKTVLVETTSGNMGISLAFYAKMKGYKIVLLMPQKASLERRALMLAFGAELLIADPSVKIVELMDRARAIEASHPDFHFLNQLGNAANVGVHYRTTGPEIWRQTGGKVDIVCFGVGSGGTVTGTGKYLKEQNSEVEVYAVEPYESSVMSGFPADAHKIQGIGTGIIPDNVDTSLFNSICRVTSDQAFEMAKRLATEESIMGGISSGANVVAAVELAKRPENAGKLIVTTINSFGERYLSTALYSEIRDCAEAMPCKSLEESIETAKKLLNY</sequence>
<dbReference type="EMBL" id="BTRK01000005">
    <property type="protein sequence ID" value="GMR51324.1"/>
    <property type="molecule type" value="Genomic_DNA"/>
</dbReference>
<keyword evidence="3 9" id="KW-0028">Amino-acid biosynthesis</keyword>